<dbReference type="InterPro" id="IPR011993">
    <property type="entry name" value="PH-like_dom_sf"/>
</dbReference>
<proteinExistence type="predicted"/>
<evidence type="ECO:0000259" key="3">
    <source>
        <dbReference type="PROSITE" id="PS50003"/>
    </source>
</evidence>
<dbReference type="Gene3D" id="2.30.29.30">
    <property type="entry name" value="Pleckstrin-homology domain (PH domain)/Phosphotyrosine-binding domain (PTB)"/>
    <property type="match status" value="1"/>
</dbReference>
<feature type="region of interest" description="Disordered" evidence="2">
    <location>
        <begin position="45"/>
        <end position="82"/>
    </location>
</feature>
<comment type="caution">
    <text evidence="4">The sequence shown here is derived from an EMBL/GenBank/DDBJ whole genome shotgun (WGS) entry which is preliminary data.</text>
</comment>
<dbReference type="InterPro" id="IPR001849">
    <property type="entry name" value="PH_domain"/>
</dbReference>
<evidence type="ECO:0000256" key="1">
    <source>
        <dbReference type="SAM" id="Coils"/>
    </source>
</evidence>
<evidence type="ECO:0000313" key="4">
    <source>
        <dbReference type="EMBL" id="ORY33192.1"/>
    </source>
</evidence>
<feature type="compositionally biased region" description="Low complexity" evidence="2">
    <location>
        <begin position="208"/>
        <end position="218"/>
    </location>
</feature>
<feature type="compositionally biased region" description="Low complexity" evidence="2">
    <location>
        <begin position="246"/>
        <end position="261"/>
    </location>
</feature>
<feature type="coiled-coil region" evidence="1">
    <location>
        <begin position="274"/>
        <end position="342"/>
    </location>
</feature>
<sequence>MQTPPTSIQTSRFMFRRNDSTNTLEETSARLDTLLNQLSVNEFDDAQSLSESPESAGIFRSRSSNDTLADSQSLSSQSDLPTLEALQSTSSTISGILEKLNPGPDTSSSPQWTPRYFVLSDDGTMYLYRSSQVPQAKPLGVLPIASIHPHFDDDEDSFVLRLLGHPSSKKSWTLKCPDEPTHSLWTRAITRTLSLSLSPPIRMSRTASLSANRSSKSSENTFLDSASSLDFDGPPKRTSTATSAGRVSRSNSVSSSNSRYVNTEEREAVQRQRYQEYLAKQQDLAEKIQGQQRELAMKKQMEEKERLVREKKEKEAAEKLRIKKEKAAIKRYESQSKEVLEMWGLSGSL</sequence>
<dbReference type="EMBL" id="MCGO01000068">
    <property type="protein sequence ID" value="ORY33192.1"/>
    <property type="molecule type" value="Genomic_DNA"/>
</dbReference>
<feature type="compositionally biased region" description="Polar residues" evidence="2">
    <location>
        <begin position="219"/>
        <end position="228"/>
    </location>
</feature>
<dbReference type="SMART" id="SM00233">
    <property type="entry name" value="PH"/>
    <property type="match status" value="1"/>
</dbReference>
<keyword evidence="5" id="KW-1185">Reference proteome</keyword>
<keyword evidence="1" id="KW-0175">Coiled coil</keyword>
<accession>A0A1Y2BEE1</accession>
<feature type="domain" description="PH" evidence="3">
    <location>
        <begin position="90"/>
        <end position="194"/>
    </location>
</feature>
<dbReference type="CDD" id="cd00821">
    <property type="entry name" value="PH"/>
    <property type="match status" value="1"/>
</dbReference>
<feature type="compositionally biased region" description="Low complexity" evidence="2">
    <location>
        <begin position="70"/>
        <end position="80"/>
    </location>
</feature>
<protein>
    <recommendedName>
        <fullName evidence="3">PH domain-containing protein</fullName>
    </recommendedName>
</protein>
<dbReference type="PROSITE" id="PS50003">
    <property type="entry name" value="PH_DOMAIN"/>
    <property type="match status" value="1"/>
</dbReference>
<evidence type="ECO:0000256" key="2">
    <source>
        <dbReference type="SAM" id="MobiDB-lite"/>
    </source>
</evidence>
<dbReference type="Pfam" id="PF00169">
    <property type="entry name" value="PH"/>
    <property type="match status" value="1"/>
</dbReference>
<reference evidence="4 5" key="1">
    <citation type="submission" date="2016-07" db="EMBL/GenBank/DDBJ databases">
        <title>Pervasive Adenine N6-methylation of Active Genes in Fungi.</title>
        <authorList>
            <consortium name="DOE Joint Genome Institute"/>
            <person name="Mondo S.J."/>
            <person name="Dannebaum R.O."/>
            <person name="Kuo R.C."/>
            <person name="Labutti K."/>
            <person name="Haridas S."/>
            <person name="Kuo A."/>
            <person name="Salamov A."/>
            <person name="Ahrendt S.R."/>
            <person name="Lipzen A."/>
            <person name="Sullivan W."/>
            <person name="Andreopoulos W.B."/>
            <person name="Clum A."/>
            <person name="Lindquist E."/>
            <person name="Daum C."/>
            <person name="Ramamoorthy G.K."/>
            <person name="Gryganskyi A."/>
            <person name="Culley D."/>
            <person name="Magnuson J.K."/>
            <person name="James T.Y."/>
            <person name="O'Malley M.A."/>
            <person name="Stajich J.E."/>
            <person name="Spatafora J.W."/>
            <person name="Visel A."/>
            <person name="Grigoriev I.V."/>
        </authorList>
    </citation>
    <scope>NUCLEOTIDE SEQUENCE [LARGE SCALE GENOMIC DNA]</scope>
    <source>
        <strain evidence="4 5">JEL800</strain>
    </source>
</reference>
<dbReference type="Proteomes" id="UP000193642">
    <property type="component" value="Unassembled WGS sequence"/>
</dbReference>
<feature type="region of interest" description="Disordered" evidence="2">
    <location>
        <begin position="206"/>
        <end position="267"/>
    </location>
</feature>
<feature type="compositionally biased region" description="Polar residues" evidence="2">
    <location>
        <begin position="1"/>
        <end position="12"/>
    </location>
</feature>
<dbReference type="AlphaFoldDB" id="A0A1Y2BEE1"/>
<dbReference type="OrthoDB" id="10548213at2759"/>
<gene>
    <name evidence="4" type="ORF">BCR33DRAFT_856275</name>
</gene>
<name>A0A1Y2BEE1_9FUNG</name>
<organism evidence="4 5">
    <name type="scientific">Rhizoclosmatium globosum</name>
    <dbReference type="NCBI Taxonomy" id="329046"/>
    <lineage>
        <taxon>Eukaryota</taxon>
        <taxon>Fungi</taxon>
        <taxon>Fungi incertae sedis</taxon>
        <taxon>Chytridiomycota</taxon>
        <taxon>Chytridiomycota incertae sedis</taxon>
        <taxon>Chytridiomycetes</taxon>
        <taxon>Chytridiales</taxon>
        <taxon>Chytriomycetaceae</taxon>
        <taxon>Rhizoclosmatium</taxon>
    </lineage>
</organism>
<evidence type="ECO:0000313" key="5">
    <source>
        <dbReference type="Proteomes" id="UP000193642"/>
    </source>
</evidence>
<feature type="region of interest" description="Disordered" evidence="2">
    <location>
        <begin position="1"/>
        <end position="22"/>
    </location>
</feature>
<dbReference type="SUPFAM" id="SSF50729">
    <property type="entry name" value="PH domain-like"/>
    <property type="match status" value="1"/>
</dbReference>